<name>A0A9N7Y502_PLEPL</name>
<sequence>MPDLLRTYKIIVPQPRLSHRRLQTEESPNFGLHEASPVMTSKEVDDDMWSFAVTVLVTHSSDTKYDFYTPPHSETQKKQPECHFHGNPGCNQRGVSTAVSQSHSDSQMTRDLESETGGEPV</sequence>
<proteinExistence type="predicted"/>
<dbReference type="AlphaFoldDB" id="A0A9N7Y502"/>
<gene>
    <name evidence="2" type="ORF">PLEPLA_LOCUS6431</name>
</gene>
<dbReference type="EMBL" id="CADEAL010000335">
    <property type="protein sequence ID" value="CAB1418605.1"/>
    <property type="molecule type" value="Genomic_DNA"/>
</dbReference>
<comment type="caution">
    <text evidence="2">The sequence shown here is derived from an EMBL/GenBank/DDBJ whole genome shotgun (WGS) entry which is preliminary data.</text>
</comment>
<keyword evidence="3" id="KW-1185">Reference proteome</keyword>
<organism evidence="2 3">
    <name type="scientific">Pleuronectes platessa</name>
    <name type="common">European plaice</name>
    <dbReference type="NCBI Taxonomy" id="8262"/>
    <lineage>
        <taxon>Eukaryota</taxon>
        <taxon>Metazoa</taxon>
        <taxon>Chordata</taxon>
        <taxon>Craniata</taxon>
        <taxon>Vertebrata</taxon>
        <taxon>Euteleostomi</taxon>
        <taxon>Actinopterygii</taxon>
        <taxon>Neopterygii</taxon>
        <taxon>Teleostei</taxon>
        <taxon>Neoteleostei</taxon>
        <taxon>Acanthomorphata</taxon>
        <taxon>Carangaria</taxon>
        <taxon>Pleuronectiformes</taxon>
        <taxon>Pleuronectoidei</taxon>
        <taxon>Pleuronectidae</taxon>
        <taxon>Pleuronectes</taxon>
    </lineage>
</organism>
<evidence type="ECO:0000313" key="3">
    <source>
        <dbReference type="Proteomes" id="UP001153269"/>
    </source>
</evidence>
<evidence type="ECO:0000256" key="1">
    <source>
        <dbReference type="SAM" id="MobiDB-lite"/>
    </source>
</evidence>
<accession>A0A9N7Y502</accession>
<feature type="compositionally biased region" description="Polar residues" evidence="1">
    <location>
        <begin position="89"/>
        <end position="107"/>
    </location>
</feature>
<reference evidence="2" key="1">
    <citation type="submission" date="2020-03" db="EMBL/GenBank/DDBJ databases">
        <authorList>
            <person name="Weist P."/>
        </authorList>
    </citation>
    <scope>NUCLEOTIDE SEQUENCE</scope>
</reference>
<feature type="compositionally biased region" description="Basic and acidic residues" evidence="1">
    <location>
        <begin position="74"/>
        <end position="84"/>
    </location>
</feature>
<protein>
    <submittedName>
        <fullName evidence="2">Uncharacterized protein</fullName>
    </submittedName>
</protein>
<feature type="region of interest" description="Disordered" evidence="1">
    <location>
        <begin position="68"/>
        <end position="121"/>
    </location>
</feature>
<dbReference type="Proteomes" id="UP001153269">
    <property type="component" value="Unassembled WGS sequence"/>
</dbReference>
<evidence type="ECO:0000313" key="2">
    <source>
        <dbReference type="EMBL" id="CAB1418605.1"/>
    </source>
</evidence>